<name>A0A381Y1U1_9ZZZZ</name>
<dbReference type="Gene3D" id="3.40.50.300">
    <property type="entry name" value="P-loop containing nucleotide triphosphate hydrolases"/>
    <property type="match status" value="1"/>
</dbReference>
<reference evidence="1" key="1">
    <citation type="submission" date="2018-05" db="EMBL/GenBank/DDBJ databases">
        <authorList>
            <person name="Lanie J.A."/>
            <person name="Ng W.-L."/>
            <person name="Kazmierczak K.M."/>
            <person name="Andrzejewski T.M."/>
            <person name="Davidsen T.M."/>
            <person name="Wayne K.J."/>
            <person name="Tettelin H."/>
            <person name="Glass J.I."/>
            <person name="Rusch D."/>
            <person name="Podicherti R."/>
            <person name="Tsui H.-C.T."/>
            <person name="Winkler M.E."/>
        </authorList>
    </citation>
    <scope>NUCLEOTIDE SEQUENCE</scope>
</reference>
<dbReference type="InterPro" id="IPR027417">
    <property type="entry name" value="P-loop_NTPase"/>
</dbReference>
<evidence type="ECO:0000313" key="1">
    <source>
        <dbReference type="EMBL" id="SVA70984.1"/>
    </source>
</evidence>
<accession>A0A381Y1U1</accession>
<dbReference type="AlphaFoldDB" id="A0A381Y1U1"/>
<gene>
    <name evidence="1" type="ORF">METZ01_LOCUS123838</name>
</gene>
<protein>
    <submittedName>
        <fullName evidence="1">Uncharacterized protein</fullName>
    </submittedName>
</protein>
<dbReference type="EMBL" id="UINC01017201">
    <property type="protein sequence ID" value="SVA70984.1"/>
    <property type="molecule type" value="Genomic_DNA"/>
</dbReference>
<organism evidence="1">
    <name type="scientific">marine metagenome</name>
    <dbReference type="NCBI Taxonomy" id="408172"/>
    <lineage>
        <taxon>unclassified sequences</taxon>
        <taxon>metagenomes</taxon>
        <taxon>ecological metagenomes</taxon>
    </lineage>
</organism>
<sequence length="86" mass="10205">IDINIDERIIAKRIISRFETENRQDDTKDVIKTRISRYLSKTKPLSDFFKTKYPSDYLIINGNQEIEKVTADIIKILKKVENRSIF</sequence>
<proteinExistence type="predicted"/>
<dbReference type="SUPFAM" id="SSF52540">
    <property type="entry name" value="P-loop containing nucleoside triphosphate hydrolases"/>
    <property type="match status" value="1"/>
</dbReference>
<feature type="non-terminal residue" evidence="1">
    <location>
        <position position="1"/>
    </location>
</feature>